<sequence length="443" mass="48096">MILFAKNSIIVEIYSHQGRSGKLADKIKMEVLIMDSMIAKFRAMGDRSNNIISKLKQIENGVKSSYIADSSIKIQANIDEVLKSGKEVTEEIYKLSIQLNGAKTALINADKNSSSGMKVSYGILYRGDNTRDLRKTTDKSAKIVDSKENLFEEAKDKAEDFLEFVSSKTKEIVDNAPSELEEAFKETEDFVSKAIDRINKSLADFKYIAGSVATHPLLFMYGLSNSVVDNFTGDKTLQEAIKHNYEYRFETDKDYKSLTALKAGETTGDVGSMAAGGALMEGGGAVDGAGYVLAVPTLGAVTVPAEAVGTTAIAAGGVILVKSSGKFGGDAGSVFKYAHIGEDSDQILSRIADNPALTKEAEKMGSNERIQQEADHLIQELAQGNKNPGLGSKNLFKDVSYLRGRNGARIFYRIVDGKIEILAKASKANEQKVISILTKMYNK</sequence>
<dbReference type="STRING" id="84029.CROST_39460"/>
<dbReference type="Proteomes" id="UP000190951">
    <property type="component" value="Chromosome"/>
</dbReference>
<name>A0A1S8KYV3_9CLOT</name>
<dbReference type="KEGG" id="crw:CROST_035240"/>
<gene>
    <name evidence="1" type="ORF">CROST_035240</name>
</gene>
<reference evidence="1 2" key="1">
    <citation type="submission" date="2022-04" db="EMBL/GenBank/DDBJ databases">
        <title>Genome sequence of C. roseum typestrain.</title>
        <authorList>
            <person name="Poehlein A."/>
            <person name="Schoch T."/>
            <person name="Duerre P."/>
            <person name="Daniel R."/>
        </authorList>
    </citation>
    <scope>NUCLEOTIDE SEQUENCE [LARGE SCALE GENOMIC DNA]</scope>
    <source>
        <strain evidence="1 2">DSM 7320</strain>
    </source>
</reference>
<keyword evidence="2" id="KW-1185">Reference proteome</keyword>
<proteinExistence type="predicted"/>
<evidence type="ECO:0000313" key="1">
    <source>
        <dbReference type="EMBL" id="URZ12779.1"/>
    </source>
</evidence>
<dbReference type="AlphaFoldDB" id="A0A1S8KYV3"/>
<accession>A0A1S8KYV3</accession>
<organism evidence="1 2">
    <name type="scientific">Clostridium felsineum</name>
    <dbReference type="NCBI Taxonomy" id="36839"/>
    <lineage>
        <taxon>Bacteria</taxon>
        <taxon>Bacillati</taxon>
        <taxon>Bacillota</taxon>
        <taxon>Clostridia</taxon>
        <taxon>Eubacteriales</taxon>
        <taxon>Clostridiaceae</taxon>
        <taxon>Clostridium</taxon>
    </lineage>
</organism>
<protein>
    <submittedName>
        <fullName evidence="1">Uncharacterized protein</fullName>
    </submittedName>
</protein>
<dbReference type="EMBL" id="CP096983">
    <property type="protein sequence ID" value="URZ12779.1"/>
    <property type="molecule type" value="Genomic_DNA"/>
</dbReference>
<evidence type="ECO:0000313" key="2">
    <source>
        <dbReference type="Proteomes" id="UP000190951"/>
    </source>
</evidence>